<evidence type="ECO:0000259" key="3">
    <source>
        <dbReference type="Pfam" id="PF22725"/>
    </source>
</evidence>
<dbReference type="GO" id="GO:0016491">
    <property type="term" value="F:oxidoreductase activity"/>
    <property type="evidence" value="ECO:0007669"/>
    <property type="project" value="UniProtKB-KW"/>
</dbReference>
<dbReference type="InterPro" id="IPR036291">
    <property type="entry name" value="NAD(P)-bd_dom_sf"/>
</dbReference>
<dbReference type="InterPro" id="IPR000683">
    <property type="entry name" value="Gfo/Idh/MocA-like_OxRdtase_N"/>
</dbReference>
<evidence type="ECO:0000313" key="5">
    <source>
        <dbReference type="Proteomes" id="UP000070058"/>
    </source>
</evidence>
<evidence type="ECO:0000256" key="1">
    <source>
        <dbReference type="ARBA" id="ARBA00023002"/>
    </source>
</evidence>
<dbReference type="SUPFAM" id="SSF55347">
    <property type="entry name" value="Glyceraldehyde-3-phosphate dehydrogenase-like, C-terminal domain"/>
    <property type="match status" value="1"/>
</dbReference>
<keyword evidence="1" id="KW-0560">Oxidoreductase</keyword>
<dbReference type="GO" id="GO:0000166">
    <property type="term" value="F:nucleotide binding"/>
    <property type="evidence" value="ECO:0007669"/>
    <property type="project" value="InterPro"/>
</dbReference>
<dbReference type="AlphaFoldDB" id="A0A139SMD4"/>
<dbReference type="Gene3D" id="3.40.50.720">
    <property type="entry name" value="NAD(P)-binding Rossmann-like Domain"/>
    <property type="match status" value="1"/>
</dbReference>
<proteinExistence type="predicted"/>
<gene>
    <name evidence="4" type="ORF">AXK11_05795</name>
</gene>
<dbReference type="InterPro" id="IPR055170">
    <property type="entry name" value="GFO_IDH_MocA-like_dom"/>
</dbReference>
<accession>A0A139SMD4</accession>
<dbReference type="Gene3D" id="3.30.360.10">
    <property type="entry name" value="Dihydrodipicolinate Reductase, domain 2"/>
    <property type="match status" value="1"/>
</dbReference>
<name>A0A139SMD4_9BACT</name>
<dbReference type="PANTHER" id="PTHR43818:SF11">
    <property type="entry name" value="BCDNA.GH03377"/>
    <property type="match status" value="1"/>
</dbReference>
<comment type="caution">
    <text evidence="4">The sequence shown here is derived from an EMBL/GenBank/DDBJ whole genome shotgun (WGS) entry which is preliminary data.</text>
</comment>
<reference evidence="5" key="1">
    <citation type="submission" date="2016-02" db="EMBL/GenBank/DDBJ databases">
        <authorList>
            <person name="Sanders J.G."/>
            <person name="Lin J.Y."/>
            <person name="Wertz J.T."/>
            <person name="Russell J.A."/>
            <person name="Moreau C.S."/>
            <person name="Powell S."/>
        </authorList>
    </citation>
    <scope>NUCLEOTIDE SEQUENCE [LARGE SCALE GENOMIC DNA]</scope>
    <source>
        <strain evidence="5">CAG34</strain>
    </source>
</reference>
<evidence type="ECO:0000313" key="4">
    <source>
        <dbReference type="EMBL" id="KXU35644.1"/>
    </source>
</evidence>
<dbReference type="SUPFAM" id="SSF51735">
    <property type="entry name" value="NAD(P)-binding Rossmann-fold domains"/>
    <property type="match status" value="1"/>
</dbReference>
<evidence type="ECO:0000259" key="2">
    <source>
        <dbReference type="Pfam" id="PF01408"/>
    </source>
</evidence>
<protein>
    <submittedName>
        <fullName evidence="4">Oxidoreductase</fullName>
    </submittedName>
</protein>
<keyword evidence="5" id="KW-1185">Reference proteome</keyword>
<dbReference type="PANTHER" id="PTHR43818">
    <property type="entry name" value="BCDNA.GH03377"/>
    <property type="match status" value="1"/>
</dbReference>
<dbReference type="Pfam" id="PF01408">
    <property type="entry name" value="GFO_IDH_MocA"/>
    <property type="match status" value="1"/>
</dbReference>
<feature type="domain" description="GFO/IDH/MocA-like oxidoreductase" evidence="3">
    <location>
        <begin position="128"/>
        <end position="271"/>
    </location>
</feature>
<feature type="domain" description="Gfo/Idh/MocA-like oxidoreductase N-terminal" evidence="2">
    <location>
        <begin position="1"/>
        <end position="119"/>
    </location>
</feature>
<dbReference type="Proteomes" id="UP000070058">
    <property type="component" value="Unassembled WGS sequence"/>
</dbReference>
<dbReference type="EMBL" id="LSZQ01000044">
    <property type="protein sequence ID" value="KXU35644.1"/>
    <property type="molecule type" value="Genomic_DNA"/>
</dbReference>
<dbReference type="InterPro" id="IPR050463">
    <property type="entry name" value="Gfo/Idh/MocA_oxidrdct_glycsds"/>
</dbReference>
<sequence length="352" mass="37525">MRILIVGTGGMANSHAQAYKKIPGVELVGGVDVRAEQLATFAEKHGIPHTFASVEEAIAWGQFDAVSNVTPDRFHCSTTLPLLAAGKHVLCEKPLATHAADALKMVEAAAKAGVVNAVNLTYRGIAAMQKAAELVRAGAIGEVRFFEASYLQSWLHQPAWGEWSTSPEWLWRLSTAHGSKGALGDIGVHIVDFATYVAGLGVTDVSCRFAVYDKAPPENKIGEYTLDTNDSVTMQLSLANGALGTISQTRVASGHHNDLRLALYGTKGGLEVFSQKPDTLRVCLGADALKKAEWQTVECPAVTTNYARFIAAVRGEAGPRGPDFARGAEVQTVLDAAEESAKQRGLTVEIDD</sequence>
<dbReference type="Pfam" id="PF22725">
    <property type="entry name" value="GFO_IDH_MocA_C3"/>
    <property type="match status" value="1"/>
</dbReference>
<dbReference type="STRING" id="1548207.AXK11_05795"/>
<organism evidence="4 5">
    <name type="scientific">Cephaloticoccus primus</name>
    <dbReference type="NCBI Taxonomy" id="1548207"/>
    <lineage>
        <taxon>Bacteria</taxon>
        <taxon>Pseudomonadati</taxon>
        <taxon>Verrucomicrobiota</taxon>
        <taxon>Opitutia</taxon>
        <taxon>Opitutales</taxon>
        <taxon>Opitutaceae</taxon>
        <taxon>Cephaloticoccus</taxon>
    </lineage>
</organism>